<evidence type="ECO:0000313" key="2">
    <source>
        <dbReference type="EMBL" id="GFD56013.1"/>
    </source>
</evidence>
<dbReference type="EMBL" id="BKCJ011824407">
    <property type="protein sequence ID" value="GFD56013.1"/>
    <property type="molecule type" value="Genomic_DNA"/>
</dbReference>
<comment type="caution">
    <text evidence="2">The sequence shown here is derived from an EMBL/GenBank/DDBJ whole genome shotgun (WGS) entry which is preliminary data.</text>
</comment>
<reference evidence="2" key="1">
    <citation type="journal article" date="2019" name="Sci. Rep.">
        <title>Draft genome of Tanacetum cinerariifolium, the natural source of mosquito coil.</title>
        <authorList>
            <person name="Yamashiro T."/>
            <person name="Shiraishi A."/>
            <person name="Satake H."/>
            <person name="Nakayama K."/>
        </authorList>
    </citation>
    <scope>NUCLEOTIDE SEQUENCE</scope>
</reference>
<feature type="non-terminal residue" evidence="2">
    <location>
        <position position="1"/>
    </location>
</feature>
<proteinExistence type="predicted"/>
<evidence type="ECO:0000256" key="1">
    <source>
        <dbReference type="SAM" id="MobiDB-lite"/>
    </source>
</evidence>
<accession>A0A699XA28</accession>
<sequence>NRGQGMNPRGGNAAGYGGAPNRVGNVGSSKNGSSKTCEVLQLQWCRAYRTELYSTKATTEL</sequence>
<dbReference type="AlphaFoldDB" id="A0A699XA28"/>
<gene>
    <name evidence="2" type="ORF">Tci_927982</name>
</gene>
<protein>
    <submittedName>
        <fullName evidence="2">Uncharacterized protein</fullName>
    </submittedName>
</protein>
<organism evidence="2">
    <name type="scientific">Tanacetum cinerariifolium</name>
    <name type="common">Dalmatian daisy</name>
    <name type="synonym">Chrysanthemum cinerariifolium</name>
    <dbReference type="NCBI Taxonomy" id="118510"/>
    <lineage>
        <taxon>Eukaryota</taxon>
        <taxon>Viridiplantae</taxon>
        <taxon>Streptophyta</taxon>
        <taxon>Embryophyta</taxon>
        <taxon>Tracheophyta</taxon>
        <taxon>Spermatophyta</taxon>
        <taxon>Magnoliopsida</taxon>
        <taxon>eudicotyledons</taxon>
        <taxon>Gunneridae</taxon>
        <taxon>Pentapetalae</taxon>
        <taxon>asterids</taxon>
        <taxon>campanulids</taxon>
        <taxon>Asterales</taxon>
        <taxon>Asteraceae</taxon>
        <taxon>Asteroideae</taxon>
        <taxon>Anthemideae</taxon>
        <taxon>Anthemidinae</taxon>
        <taxon>Tanacetum</taxon>
    </lineage>
</organism>
<feature type="region of interest" description="Disordered" evidence="1">
    <location>
        <begin position="1"/>
        <end position="33"/>
    </location>
</feature>
<feature type="compositionally biased region" description="Low complexity" evidence="1">
    <location>
        <begin position="19"/>
        <end position="33"/>
    </location>
</feature>
<name>A0A699XA28_TANCI</name>